<dbReference type="EMBL" id="SLUN01000028">
    <property type="protein sequence ID" value="TCL62082.1"/>
    <property type="molecule type" value="Genomic_DNA"/>
</dbReference>
<dbReference type="InterPro" id="IPR009739">
    <property type="entry name" value="LprI-like_N"/>
</dbReference>
<proteinExistence type="predicted"/>
<dbReference type="AlphaFoldDB" id="A0A4R1R9N5"/>
<reference evidence="2 3" key="1">
    <citation type="submission" date="2019-03" db="EMBL/GenBank/DDBJ databases">
        <title>Genomic Encyclopedia of Type Strains, Phase IV (KMG-IV): sequencing the most valuable type-strain genomes for metagenomic binning, comparative biology and taxonomic classification.</title>
        <authorList>
            <person name="Goeker M."/>
        </authorList>
    </citation>
    <scope>NUCLEOTIDE SEQUENCE [LARGE SCALE GENOMIC DNA]</scope>
    <source>
        <strain evidence="2 3">LX-B</strain>
    </source>
</reference>
<dbReference type="Gene3D" id="1.20.1270.180">
    <property type="match status" value="1"/>
</dbReference>
<gene>
    <name evidence="2" type="ORF">EDC14_102838</name>
</gene>
<comment type="caution">
    <text evidence="2">The sequence shown here is derived from an EMBL/GenBank/DDBJ whole genome shotgun (WGS) entry which is preliminary data.</text>
</comment>
<dbReference type="Pfam" id="PF07007">
    <property type="entry name" value="LprI"/>
    <property type="match status" value="1"/>
</dbReference>
<protein>
    <submittedName>
        <fullName evidence="2">Uncharacterized protein DUF1311</fullName>
    </submittedName>
</protein>
<evidence type="ECO:0000313" key="2">
    <source>
        <dbReference type="EMBL" id="TCL62082.1"/>
    </source>
</evidence>
<feature type="domain" description="Lysozyme inhibitor LprI-like N-terminal" evidence="1">
    <location>
        <begin position="68"/>
        <end position="151"/>
    </location>
</feature>
<dbReference type="OrthoDB" id="2438161at2"/>
<keyword evidence="3" id="KW-1185">Reference proteome</keyword>
<dbReference type="Proteomes" id="UP000295008">
    <property type="component" value="Unassembled WGS sequence"/>
</dbReference>
<evidence type="ECO:0000259" key="1">
    <source>
        <dbReference type="Pfam" id="PF07007"/>
    </source>
</evidence>
<dbReference type="RefSeq" id="WP_132015930.1">
    <property type="nucleotide sequence ID" value="NZ_SLUN01000028.1"/>
</dbReference>
<evidence type="ECO:0000313" key="3">
    <source>
        <dbReference type="Proteomes" id="UP000295008"/>
    </source>
</evidence>
<name>A0A4R1R9N5_HYDET</name>
<sequence length="169" mass="19237">MRKTILIGVVLLLGLALLANAGYGYDMSGEFQRMIGSNPLDAAYDRESKAVSNGKDWGTQTWVELETKYAKLWDGELNAIYRKLLAVLSPGEQAKLRTAQRGWLQYHRNEAEFVAATLLATRKDGPILGSQGRVDSILAYKNRIRSRTLELMEYFYLLRGEVRFVYREP</sequence>
<accession>A0A4R1R9N5</accession>
<organism evidence="2 3">
    <name type="scientific">Hydrogenispora ethanolica</name>
    <dbReference type="NCBI Taxonomy" id="1082276"/>
    <lineage>
        <taxon>Bacteria</taxon>
        <taxon>Bacillati</taxon>
        <taxon>Bacillota</taxon>
        <taxon>Hydrogenispora</taxon>
    </lineage>
</organism>